<gene>
    <name evidence="1" type="ORF">L207DRAFT_511778</name>
</gene>
<protein>
    <submittedName>
        <fullName evidence="1">Uncharacterized protein</fullName>
    </submittedName>
</protein>
<dbReference type="AlphaFoldDB" id="A0A2J6RNZ5"/>
<dbReference type="InterPro" id="IPR032675">
    <property type="entry name" value="LRR_dom_sf"/>
</dbReference>
<dbReference type="OrthoDB" id="3945550at2759"/>
<dbReference type="STRING" id="1149755.A0A2J6RNZ5"/>
<evidence type="ECO:0000313" key="2">
    <source>
        <dbReference type="Proteomes" id="UP000235786"/>
    </source>
</evidence>
<sequence>MAQINSLSLELLEHIFDYVVGDSDKNKYSRLSSTSEIFDACSSKITSLLLVNKTFYTCAQRLHNRHKHFVIRQEVGDIDTERTAKIISALLHDPSREDLRRSIRHLIITCERGWRGPRPAPPELLDDVSFQQRIDQLANAVAELPNLRTLTFRGNFSIPLSLLSVLEKHQPQCHLHIRDWQRTRADMDHNDPAEIALVNSPNLRSITAGIRGDGGTRLDLRFHALRRIVSLSPHLESVEIEQGNFGWLIRSHSYEERAKREELGALFTTSKPSQNNIKSLKSKGGNHLKMLEDVTDLRKLESLDIDMIYDSAFFLSSPYRRPRFRNLKHVSIQMGSWYGGHSRYTHQNNSVQDFLACCSSLESLTLTDRQSRVDLSAILANHGTSLRKLHLHESERVTAEGPPDHHSLNFDEIREVRNWCPELEEFSVDLDRYPTSKATYKILQELARFEKLQKLTLYFPLGLKDMSSHSNLPPLLDFPYPQRSHFHPDSYFDRTKSGAWLESIYSFLLHQKQVHNTVPLKELRVKLGEWERRSPVSLAAPWERFEGQNKRCFILTRSHDSGDMVEVRTLGLEDINHENSVKEERELRPMLDWELFEE</sequence>
<name>A0A2J6RNZ5_HYAVF</name>
<accession>A0A2J6RNZ5</accession>
<proteinExistence type="predicted"/>
<organism evidence="1 2">
    <name type="scientific">Hyaloscypha variabilis (strain UAMH 11265 / GT02V1 / F)</name>
    <name type="common">Meliniomyces variabilis</name>
    <dbReference type="NCBI Taxonomy" id="1149755"/>
    <lineage>
        <taxon>Eukaryota</taxon>
        <taxon>Fungi</taxon>
        <taxon>Dikarya</taxon>
        <taxon>Ascomycota</taxon>
        <taxon>Pezizomycotina</taxon>
        <taxon>Leotiomycetes</taxon>
        <taxon>Helotiales</taxon>
        <taxon>Hyaloscyphaceae</taxon>
        <taxon>Hyaloscypha</taxon>
        <taxon>Hyaloscypha variabilis</taxon>
    </lineage>
</organism>
<keyword evidence="2" id="KW-1185">Reference proteome</keyword>
<evidence type="ECO:0000313" key="1">
    <source>
        <dbReference type="EMBL" id="PMD40245.1"/>
    </source>
</evidence>
<dbReference type="Proteomes" id="UP000235786">
    <property type="component" value="Unassembled WGS sequence"/>
</dbReference>
<dbReference type="SUPFAM" id="SSF52047">
    <property type="entry name" value="RNI-like"/>
    <property type="match status" value="1"/>
</dbReference>
<dbReference type="EMBL" id="KZ613945">
    <property type="protein sequence ID" value="PMD40245.1"/>
    <property type="molecule type" value="Genomic_DNA"/>
</dbReference>
<reference evidence="1 2" key="1">
    <citation type="submission" date="2016-04" db="EMBL/GenBank/DDBJ databases">
        <title>A degradative enzymes factory behind the ericoid mycorrhizal symbiosis.</title>
        <authorList>
            <consortium name="DOE Joint Genome Institute"/>
            <person name="Martino E."/>
            <person name="Morin E."/>
            <person name="Grelet G."/>
            <person name="Kuo A."/>
            <person name="Kohler A."/>
            <person name="Daghino S."/>
            <person name="Barry K."/>
            <person name="Choi C."/>
            <person name="Cichocki N."/>
            <person name="Clum A."/>
            <person name="Copeland A."/>
            <person name="Hainaut M."/>
            <person name="Haridas S."/>
            <person name="Labutti K."/>
            <person name="Lindquist E."/>
            <person name="Lipzen A."/>
            <person name="Khouja H.-R."/>
            <person name="Murat C."/>
            <person name="Ohm R."/>
            <person name="Olson A."/>
            <person name="Spatafora J."/>
            <person name="Veneault-Fourrey C."/>
            <person name="Henrissat B."/>
            <person name="Grigoriev I."/>
            <person name="Martin F."/>
            <person name="Perotto S."/>
        </authorList>
    </citation>
    <scope>NUCLEOTIDE SEQUENCE [LARGE SCALE GENOMIC DNA]</scope>
    <source>
        <strain evidence="1 2">F</strain>
    </source>
</reference>
<dbReference type="Gene3D" id="3.80.10.10">
    <property type="entry name" value="Ribonuclease Inhibitor"/>
    <property type="match status" value="1"/>
</dbReference>